<accession>A0A161WFD4</accession>
<dbReference type="AlphaFoldDB" id="A0A161WFD4"/>
<dbReference type="InterPro" id="IPR029058">
    <property type="entry name" value="AB_hydrolase_fold"/>
</dbReference>
<protein>
    <submittedName>
        <fullName evidence="2">Peptidoglycan binding domain-containing protein</fullName>
    </submittedName>
</protein>
<comment type="caution">
    <text evidence="2">The sequence shown here is derived from an EMBL/GenBank/DDBJ whole genome shotgun (WGS) entry which is preliminary data.</text>
</comment>
<proteinExistence type="predicted"/>
<dbReference type="Gene3D" id="3.40.50.1820">
    <property type="entry name" value="alpha/beta hydrolase"/>
    <property type="match status" value="1"/>
</dbReference>
<dbReference type="Pfam" id="PF09994">
    <property type="entry name" value="T6SS_Tle1-like_cat"/>
    <property type="match status" value="1"/>
</dbReference>
<dbReference type="SUPFAM" id="SSF53474">
    <property type="entry name" value="alpha/beta-Hydrolases"/>
    <property type="match status" value="1"/>
</dbReference>
<evidence type="ECO:0000313" key="2">
    <source>
        <dbReference type="EMBL" id="KZL83168.1"/>
    </source>
</evidence>
<dbReference type="EMBL" id="LFIW01001200">
    <property type="protein sequence ID" value="KZL83168.1"/>
    <property type="molecule type" value="Genomic_DNA"/>
</dbReference>
<evidence type="ECO:0000259" key="1">
    <source>
        <dbReference type="Pfam" id="PF09994"/>
    </source>
</evidence>
<dbReference type="PANTHER" id="PTHR33840:SF1">
    <property type="entry name" value="TLE1 PHOSPHOLIPASE DOMAIN-CONTAINING PROTEIN"/>
    <property type="match status" value="1"/>
</dbReference>
<dbReference type="Proteomes" id="UP000076584">
    <property type="component" value="Unassembled WGS sequence"/>
</dbReference>
<dbReference type="PANTHER" id="PTHR33840">
    <property type="match status" value="1"/>
</dbReference>
<reference evidence="2 3" key="1">
    <citation type="submission" date="2015-06" db="EMBL/GenBank/DDBJ databases">
        <title>Survival trade-offs in plant roots during colonization by closely related pathogenic and mutualistic fungi.</title>
        <authorList>
            <person name="Hacquard S."/>
            <person name="Kracher B."/>
            <person name="Hiruma K."/>
            <person name="Weinman A."/>
            <person name="Muench P."/>
            <person name="Garrido Oter R."/>
            <person name="Ver Loren van Themaat E."/>
            <person name="Dallerey J.-F."/>
            <person name="Damm U."/>
            <person name="Henrissat B."/>
            <person name="Lespinet O."/>
            <person name="Thon M."/>
            <person name="Kemen E."/>
            <person name="McHardy A.C."/>
            <person name="Schulze-Lefert P."/>
            <person name="O'Connell R.J."/>
        </authorList>
    </citation>
    <scope>NUCLEOTIDE SEQUENCE [LARGE SCALE GENOMIC DNA]</scope>
    <source>
        <strain evidence="2 3">MAFF 238704</strain>
    </source>
</reference>
<feature type="domain" description="T6SS Phospholipase effector Tle1-like catalytic" evidence="1">
    <location>
        <begin position="10"/>
        <end position="300"/>
    </location>
</feature>
<evidence type="ECO:0000313" key="3">
    <source>
        <dbReference type="Proteomes" id="UP000076584"/>
    </source>
</evidence>
<name>A0A161WFD4_COLIC</name>
<keyword evidence="3" id="KW-1185">Reference proteome</keyword>
<organism evidence="2 3">
    <name type="scientific">Colletotrichum incanum</name>
    <name type="common">Soybean anthracnose fungus</name>
    <dbReference type="NCBI Taxonomy" id="1573173"/>
    <lineage>
        <taxon>Eukaryota</taxon>
        <taxon>Fungi</taxon>
        <taxon>Dikarya</taxon>
        <taxon>Ascomycota</taxon>
        <taxon>Pezizomycotina</taxon>
        <taxon>Sordariomycetes</taxon>
        <taxon>Hypocreomycetidae</taxon>
        <taxon>Glomerellales</taxon>
        <taxon>Glomerellaceae</taxon>
        <taxon>Colletotrichum</taxon>
        <taxon>Colletotrichum spaethianum species complex</taxon>
    </lineage>
</organism>
<gene>
    <name evidence="2" type="ORF">CI238_04515</name>
</gene>
<dbReference type="InterPro" id="IPR018712">
    <property type="entry name" value="Tle1-like_cat"/>
</dbReference>
<sequence length="575" mass="64916">MASSHRGAHKRLIVCCDGTWMDSLGSKGAEPQSNVARISRVFRRTCQDGTHQIIMYHAGVGSSESIVDKFTGGMFGVGLDNSIREAYNFICTNYVDGDDIILIGFSRGAFTARSVADMIATVGLLTPQGLGHFYGVFEDYESMGDIHRELSLFLDPEMLPYRGEKEAAKVNWEARRKLQYKSWLSKNGLTRYTYRDSEVLHDITIKAVGVWDTVGTLGIPPAPVIGLRGNTQVSDHVENAFHALALDERRYAFHPALWEKLDDNKTDLKQVWFPGSHAGVGGGWHEQQIANITLAWMCDQLSSIGVEFNIGRIEDIFTEGLRYSAGHPFSYVPASPWTPWLWSKQQLPWANPKICSVKASSIRRDEAECDGKDHHPIGSEEELWKTARPWGLGQIRYPTSRLQTMTGITIRHPGTFMRTDPETNEDSDQPLLNTNERIHISVRVRLACQGLGMDDAEVWDCKPLTRDDEGSELWKLERVPKMDASSGNSIKEARPKELDLDAEVYNARLYPVKKEDGQWQWVFADAEKQRNAVPQARTLPEEPMMGYWEQYLLALTAGKPDVWRWAEENPPFGLI</sequence>
<dbReference type="STRING" id="1573173.A0A161WFD4"/>